<evidence type="ECO:0000256" key="1">
    <source>
        <dbReference type="ARBA" id="ARBA00008987"/>
    </source>
</evidence>
<dbReference type="GO" id="GO:0046872">
    <property type="term" value="F:metal ion binding"/>
    <property type="evidence" value="ECO:0007669"/>
    <property type="project" value="UniProtKB-KW"/>
</dbReference>
<dbReference type="InterPro" id="IPR036249">
    <property type="entry name" value="Thioredoxin-like_sf"/>
</dbReference>
<evidence type="ECO:0000313" key="9">
    <source>
        <dbReference type="EMBL" id="PWR00374.1"/>
    </source>
</evidence>
<comment type="similarity">
    <text evidence="1">Belongs to the thioredoxin family.</text>
</comment>
<reference evidence="9 10" key="1">
    <citation type="submission" date="2018-05" db="EMBL/GenBank/DDBJ databases">
        <title>Leucothrix arctica sp. nov., isolated from Arctic seawater.</title>
        <authorList>
            <person name="Choi A."/>
            <person name="Baek K."/>
        </authorList>
    </citation>
    <scope>NUCLEOTIDE SEQUENCE [LARGE SCALE GENOMIC DNA]</scope>
    <source>
        <strain evidence="9 10">JCM 18388</strain>
    </source>
</reference>
<evidence type="ECO:0000256" key="3">
    <source>
        <dbReference type="ARBA" id="ARBA00022723"/>
    </source>
</evidence>
<keyword evidence="4" id="KW-0249">Electron transport</keyword>
<keyword evidence="2" id="KW-0813">Transport</keyword>
<dbReference type="AlphaFoldDB" id="A0A317CS57"/>
<evidence type="ECO:0000259" key="8">
    <source>
        <dbReference type="PROSITE" id="PS51352"/>
    </source>
</evidence>
<keyword evidence="10" id="KW-1185">Reference proteome</keyword>
<dbReference type="EMBL" id="QGKM01000004">
    <property type="protein sequence ID" value="PWR00374.1"/>
    <property type="molecule type" value="Genomic_DNA"/>
</dbReference>
<dbReference type="FunFam" id="3.40.30.10:FF:000001">
    <property type="entry name" value="Thioredoxin"/>
    <property type="match status" value="1"/>
</dbReference>
<keyword evidence="5" id="KW-1015">Disulfide bond</keyword>
<dbReference type="RefSeq" id="WP_109836019.1">
    <property type="nucleotide sequence ID" value="NZ_QGKM01000004.1"/>
</dbReference>
<keyword evidence="6" id="KW-0676">Redox-active center</keyword>
<dbReference type="PROSITE" id="PS00194">
    <property type="entry name" value="THIOREDOXIN_1"/>
    <property type="match status" value="1"/>
</dbReference>
<dbReference type="Pfam" id="PF21352">
    <property type="entry name" value="Zn_ribbon_Thio2"/>
    <property type="match status" value="1"/>
</dbReference>
<dbReference type="InterPro" id="IPR017937">
    <property type="entry name" value="Thioredoxin_CS"/>
</dbReference>
<dbReference type="CDD" id="cd02947">
    <property type="entry name" value="TRX_family"/>
    <property type="match status" value="1"/>
</dbReference>
<dbReference type="NCBIfam" id="NF008229">
    <property type="entry name" value="PRK10996.1"/>
    <property type="match status" value="1"/>
</dbReference>
<evidence type="ECO:0000256" key="5">
    <source>
        <dbReference type="ARBA" id="ARBA00023157"/>
    </source>
</evidence>
<evidence type="ECO:0000256" key="4">
    <source>
        <dbReference type="ARBA" id="ARBA00022982"/>
    </source>
</evidence>
<dbReference type="PRINTS" id="PR00421">
    <property type="entry name" value="THIOREDOXIN"/>
</dbReference>
<dbReference type="PROSITE" id="PS51352">
    <property type="entry name" value="THIOREDOXIN_2"/>
    <property type="match status" value="1"/>
</dbReference>
<dbReference type="SUPFAM" id="SSF52833">
    <property type="entry name" value="Thioredoxin-like"/>
    <property type="match status" value="1"/>
</dbReference>
<dbReference type="Pfam" id="PF00085">
    <property type="entry name" value="Thioredoxin"/>
    <property type="match status" value="1"/>
</dbReference>
<feature type="domain" description="Thioredoxin" evidence="8">
    <location>
        <begin position="30"/>
        <end position="145"/>
    </location>
</feature>
<protein>
    <recommendedName>
        <fullName evidence="7">Thioredoxin</fullName>
    </recommendedName>
</protein>
<proteinExistence type="inferred from homology"/>
<dbReference type="InterPro" id="IPR005746">
    <property type="entry name" value="Thioredoxin"/>
</dbReference>
<organism evidence="9 10">
    <name type="scientific">Leucothrix pacifica</name>
    <dbReference type="NCBI Taxonomy" id="1247513"/>
    <lineage>
        <taxon>Bacteria</taxon>
        <taxon>Pseudomonadati</taxon>
        <taxon>Pseudomonadota</taxon>
        <taxon>Gammaproteobacteria</taxon>
        <taxon>Thiotrichales</taxon>
        <taxon>Thiotrichaceae</taxon>
        <taxon>Leucothrix</taxon>
    </lineage>
</organism>
<evidence type="ECO:0000256" key="6">
    <source>
        <dbReference type="ARBA" id="ARBA00023284"/>
    </source>
</evidence>
<dbReference type="PANTHER" id="PTHR45663">
    <property type="entry name" value="GEO12009P1"/>
    <property type="match status" value="1"/>
</dbReference>
<comment type="caution">
    <text evidence="9">The sequence shown here is derived from an EMBL/GenBank/DDBJ whole genome shotgun (WGS) entry which is preliminary data.</text>
</comment>
<evidence type="ECO:0000256" key="7">
    <source>
        <dbReference type="NCBIfam" id="TIGR01068"/>
    </source>
</evidence>
<dbReference type="GO" id="GO:0015035">
    <property type="term" value="F:protein-disulfide reductase activity"/>
    <property type="evidence" value="ECO:0007669"/>
    <property type="project" value="UniProtKB-UniRule"/>
</dbReference>
<dbReference type="PANTHER" id="PTHR45663:SF11">
    <property type="entry name" value="GEO12009P1"/>
    <property type="match status" value="1"/>
</dbReference>
<dbReference type="NCBIfam" id="TIGR01068">
    <property type="entry name" value="thioredoxin"/>
    <property type="match status" value="1"/>
</dbReference>
<dbReference type="GO" id="GO:0005829">
    <property type="term" value="C:cytosol"/>
    <property type="evidence" value="ECO:0007669"/>
    <property type="project" value="TreeGrafter"/>
</dbReference>
<dbReference type="Gene3D" id="2.30.30.380">
    <property type="entry name" value="Zn-finger domain of Sec23/24"/>
    <property type="match status" value="1"/>
</dbReference>
<evidence type="ECO:0000256" key="2">
    <source>
        <dbReference type="ARBA" id="ARBA00022448"/>
    </source>
</evidence>
<gene>
    <name evidence="9" type="ORF">DKW60_02125</name>
</gene>
<dbReference type="GO" id="GO:0045454">
    <property type="term" value="P:cell redox homeostasis"/>
    <property type="evidence" value="ECO:0007669"/>
    <property type="project" value="TreeGrafter"/>
</dbReference>
<dbReference type="Gene3D" id="3.40.30.10">
    <property type="entry name" value="Glutaredoxin"/>
    <property type="match status" value="1"/>
</dbReference>
<accession>A0A317CS57</accession>
<keyword evidence="3" id="KW-0479">Metal-binding</keyword>
<dbReference type="OrthoDB" id="9790390at2"/>
<evidence type="ECO:0000313" key="10">
    <source>
        <dbReference type="Proteomes" id="UP000245539"/>
    </source>
</evidence>
<name>A0A317CS57_9GAMM</name>
<dbReference type="InterPro" id="IPR013766">
    <property type="entry name" value="Thioredoxin_domain"/>
</dbReference>
<sequence>MSESSHIVCPACGATNRVPQGRLQQQPVCGKCKKALLPATPTDLTDQSFAKFIGNNDLPVVVDFWAEWCGPCKQMAPAYAQAAAELQSRAILAKLNTEVAQSVAGQYAIRSIPTMIIFHNGREVARQSGAMSPSQIVNWVNSSIS</sequence>
<dbReference type="InterPro" id="IPR049299">
    <property type="entry name" value="Thio2_N"/>
</dbReference>
<dbReference type="Proteomes" id="UP000245539">
    <property type="component" value="Unassembled WGS sequence"/>
</dbReference>